<name>A0A1E1KIG9_9HELO</name>
<accession>A0A1E1KIG9</accession>
<protein>
    <submittedName>
        <fullName evidence="2">Uncharacterized protein</fullName>
    </submittedName>
</protein>
<reference evidence="3" key="1">
    <citation type="submission" date="2016-03" db="EMBL/GenBank/DDBJ databases">
        <authorList>
            <person name="Guldener U."/>
        </authorList>
    </citation>
    <scope>NUCLEOTIDE SEQUENCE [LARGE SCALE GENOMIC DNA]</scope>
    <source>
        <strain evidence="3">04CH-RAC-A.6.1</strain>
    </source>
</reference>
<proteinExistence type="predicted"/>
<evidence type="ECO:0000313" key="3">
    <source>
        <dbReference type="Proteomes" id="UP000178912"/>
    </source>
</evidence>
<gene>
    <name evidence="2" type="ORF">RAG0_06720</name>
</gene>
<organism evidence="2 3">
    <name type="scientific">Rhynchosporium agropyri</name>
    <dbReference type="NCBI Taxonomy" id="914238"/>
    <lineage>
        <taxon>Eukaryota</taxon>
        <taxon>Fungi</taxon>
        <taxon>Dikarya</taxon>
        <taxon>Ascomycota</taxon>
        <taxon>Pezizomycotina</taxon>
        <taxon>Leotiomycetes</taxon>
        <taxon>Helotiales</taxon>
        <taxon>Ploettnerulaceae</taxon>
        <taxon>Rhynchosporium</taxon>
    </lineage>
</organism>
<evidence type="ECO:0000256" key="1">
    <source>
        <dbReference type="SAM" id="MobiDB-lite"/>
    </source>
</evidence>
<keyword evidence="3" id="KW-1185">Reference proteome</keyword>
<sequence>MREDTITDPTDPAIRRPNNPPLRSYESSNTFIFLLRCSPPRRTSSNSGSSNEKDLDNMISTIAWLKR</sequence>
<feature type="region of interest" description="Disordered" evidence="1">
    <location>
        <begin position="1"/>
        <end position="25"/>
    </location>
</feature>
<dbReference type="EMBL" id="FJUX01000033">
    <property type="protein sequence ID" value="CZS97819.1"/>
    <property type="molecule type" value="Genomic_DNA"/>
</dbReference>
<dbReference type="AlphaFoldDB" id="A0A1E1KIG9"/>
<dbReference type="Proteomes" id="UP000178912">
    <property type="component" value="Unassembled WGS sequence"/>
</dbReference>
<evidence type="ECO:0000313" key="2">
    <source>
        <dbReference type="EMBL" id="CZS97819.1"/>
    </source>
</evidence>